<organism evidence="4 5">
    <name type="scientific">Alectoria fallacina</name>
    <dbReference type="NCBI Taxonomy" id="1903189"/>
    <lineage>
        <taxon>Eukaryota</taxon>
        <taxon>Fungi</taxon>
        <taxon>Dikarya</taxon>
        <taxon>Ascomycota</taxon>
        <taxon>Pezizomycotina</taxon>
        <taxon>Lecanoromycetes</taxon>
        <taxon>OSLEUM clade</taxon>
        <taxon>Lecanoromycetidae</taxon>
        <taxon>Lecanorales</taxon>
        <taxon>Lecanorineae</taxon>
        <taxon>Parmeliaceae</taxon>
        <taxon>Alectoria</taxon>
    </lineage>
</organism>
<keyword evidence="2" id="KW-0812">Transmembrane</keyword>
<evidence type="ECO:0000256" key="1">
    <source>
        <dbReference type="SAM" id="MobiDB-lite"/>
    </source>
</evidence>
<name>A0A8H3EXW1_9LECA</name>
<keyword evidence="5" id="KW-1185">Reference proteome</keyword>
<dbReference type="PANTHER" id="PTHR12992">
    <property type="entry name" value="NUDIX HYDROLASE"/>
    <property type="match status" value="1"/>
</dbReference>
<evidence type="ECO:0000256" key="2">
    <source>
        <dbReference type="SAM" id="Phobius"/>
    </source>
</evidence>
<dbReference type="EMBL" id="CAJPDR010000054">
    <property type="protein sequence ID" value="CAF9912317.1"/>
    <property type="molecule type" value="Genomic_DNA"/>
</dbReference>
<gene>
    <name evidence="4" type="ORF">ALECFALPRED_008031</name>
</gene>
<evidence type="ECO:0000313" key="5">
    <source>
        <dbReference type="Proteomes" id="UP000664203"/>
    </source>
</evidence>
<keyword evidence="2" id="KW-0472">Membrane</keyword>
<dbReference type="Pfam" id="PF00293">
    <property type="entry name" value="NUDIX"/>
    <property type="match status" value="1"/>
</dbReference>
<dbReference type="Proteomes" id="UP000664203">
    <property type="component" value="Unassembled WGS sequence"/>
</dbReference>
<keyword evidence="2" id="KW-1133">Transmembrane helix</keyword>
<reference evidence="4" key="1">
    <citation type="submission" date="2021-03" db="EMBL/GenBank/DDBJ databases">
        <authorList>
            <person name="Tagirdzhanova G."/>
        </authorList>
    </citation>
    <scope>NUCLEOTIDE SEQUENCE</scope>
</reference>
<dbReference type="PANTHER" id="PTHR12992:SF44">
    <property type="entry name" value="NUDIX HYDROLASE DOMAIN-CONTAINING PROTEIN"/>
    <property type="match status" value="1"/>
</dbReference>
<protein>
    <recommendedName>
        <fullName evidence="3">Nudix hydrolase domain-containing protein</fullName>
    </recommendedName>
</protein>
<sequence length="478" mass="53796">MAVELTFAKGPRTDSGFLRAEPAKLSPVNVDGSFSSLIFFLPTPPQNNLQEWDQLIADQRLRAHTLFVSRLYYSRSTKKIAHTSQTLQDAVYDKKQCSSVAQPFQDCLDNFFSQEWVQEGDAEVLFIKRAARVGDRWTGHIALPGGKRESTDSDDRATSSRETREETGLELDIEHCLLVGNLPERVIKSGWSEEPWVSFFYLIPPSLISWCRLMVLCPFVYLSLRHDLPPLTLQPKEVHSAHWVALRGLLAPSLRIVERWDLSKGFARQKGYIAKMLTRATAGHMLFGGIKLKPTESLFCSSDSGFIPESRSTDTWTESATHMISHAFTGDPTQPVEDDRSLVLWGLTMGIMADFLEMLDIHGTSKLWYWPTFSPVDLRAMTSLLTYRFRSQKLRELTTTASGPGPDDVRVSGFDASTFTISVRRQSAGSESGIAGGLLLEGYFDRLFKALYVALVARFGFGLALMVFVVGRYRRRVK</sequence>
<proteinExistence type="predicted"/>
<dbReference type="SUPFAM" id="SSF55811">
    <property type="entry name" value="Nudix"/>
    <property type="match status" value="1"/>
</dbReference>
<accession>A0A8H3EXW1</accession>
<evidence type="ECO:0000259" key="3">
    <source>
        <dbReference type="PROSITE" id="PS51462"/>
    </source>
</evidence>
<comment type="caution">
    <text evidence="4">The sequence shown here is derived from an EMBL/GenBank/DDBJ whole genome shotgun (WGS) entry which is preliminary data.</text>
</comment>
<feature type="compositionally biased region" description="Basic and acidic residues" evidence="1">
    <location>
        <begin position="146"/>
        <end position="166"/>
    </location>
</feature>
<feature type="region of interest" description="Disordered" evidence="1">
    <location>
        <begin position="142"/>
        <end position="166"/>
    </location>
</feature>
<dbReference type="InterPro" id="IPR000086">
    <property type="entry name" value="NUDIX_hydrolase_dom"/>
</dbReference>
<dbReference type="GO" id="GO:0010945">
    <property type="term" value="F:coenzyme A diphosphatase activity"/>
    <property type="evidence" value="ECO:0007669"/>
    <property type="project" value="InterPro"/>
</dbReference>
<dbReference type="AlphaFoldDB" id="A0A8H3EXW1"/>
<feature type="transmembrane region" description="Helical" evidence="2">
    <location>
        <begin position="450"/>
        <end position="471"/>
    </location>
</feature>
<dbReference type="PROSITE" id="PS51462">
    <property type="entry name" value="NUDIX"/>
    <property type="match status" value="1"/>
</dbReference>
<feature type="domain" description="Nudix hydrolase" evidence="3">
    <location>
        <begin position="94"/>
        <end position="268"/>
    </location>
</feature>
<dbReference type="CDD" id="cd03426">
    <property type="entry name" value="NUDIX_CoAse_Nudt7"/>
    <property type="match status" value="1"/>
</dbReference>
<evidence type="ECO:0000313" key="4">
    <source>
        <dbReference type="EMBL" id="CAF9912317.1"/>
    </source>
</evidence>
<dbReference type="InterPro" id="IPR015797">
    <property type="entry name" value="NUDIX_hydrolase-like_dom_sf"/>
</dbReference>
<dbReference type="Gene3D" id="3.90.79.10">
    <property type="entry name" value="Nucleoside Triphosphate Pyrophosphohydrolase"/>
    <property type="match status" value="1"/>
</dbReference>
<dbReference type="InterPro" id="IPR045121">
    <property type="entry name" value="CoAse"/>
</dbReference>
<dbReference type="OrthoDB" id="77989at2759"/>